<evidence type="ECO:0000259" key="3">
    <source>
        <dbReference type="PROSITE" id="PS51387"/>
    </source>
</evidence>
<dbReference type="PANTHER" id="PTHR13878">
    <property type="entry name" value="GULONOLACTONE OXIDASE"/>
    <property type="match status" value="1"/>
</dbReference>
<name>A0A409XGJ0_PSICY</name>
<evidence type="ECO:0000313" key="5">
    <source>
        <dbReference type="Proteomes" id="UP000283269"/>
    </source>
</evidence>
<evidence type="ECO:0000256" key="1">
    <source>
        <dbReference type="ARBA" id="ARBA00005466"/>
    </source>
</evidence>
<keyword evidence="5" id="KW-1185">Reference proteome</keyword>
<proteinExistence type="inferred from homology"/>
<dbReference type="PROSITE" id="PS51387">
    <property type="entry name" value="FAD_PCMH"/>
    <property type="match status" value="1"/>
</dbReference>
<dbReference type="Pfam" id="PF01565">
    <property type="entry name" value="FAD_binding_4"/>
    <property type="match status" value="1"/>
</dbReference>
<accession>A0A409XGJ0</accession>
<sequence length="598" mass="65774">MTSQMSFGMSPSLSLIPLASGQSPLCGSLAPTTSDWSALNATLGGRLYYGQPWAKPCFSTYNGNNVQPNEQECRYVQENFFNNHSNFNLQYPMNAFNRLFFPVNRSNAFGAYAATQYEGCMSTGDSCVLDWLNPSNPEAFAPQQDCSHGGVSPLYIDVRKKEDVIAAFKFSRKQKVPLAIKNTGHDFMGRSAVPHSLGLWMHNLKYISHKLDFVAEGCHLTGQSALTFGAGTQFYDISDFTEKHGLQMVSGSDQSVGAAGGWAQGGGHSPLTPTYGMGADRTLQYKIVTPDGVFRTANACQNEDLFFALRGGGGGTFGVVLEATMMVSPKESFRVANINWPVTNHNLETVLGVFLDNITTIAKNGWGGYLTPSIGNLILITPKLEIDAAQGMMKSLVDLTTGLGGASSVTEVESYDEWFKGWVAGTMGSQDPVGLPIAFASRLIPAKNHETEHSRLELKDALMNAFANSAFSQLHITTPYGFNGTKGLDTSVHPIWRSVLYQVIFVNSWFWDATHADRALAFSQSTKAVNFLRDITPGSGAYHNEADIHEPNFEESFWNGHYPRLLEIKQKYDPEHILDCWHCVGWKGAKDPQYRCYI</sequence>
<dbReference type="STRING" id="93625.A0A409XGJ0"/>
<dbReference type="SUPFAM" id="SSF56176">
    <property type="entry name" value="FAD-binding/transporter-associated domain-like"/>
    <property type="match status" value="1"/>
</dbReference>
<reference evidence="4 5" key="1">
    <citation type="journal article" date="2018" name="Evol. Lett.">
        <title>Horizontal gene cluster transfer increased hallucinogenic mushroom diversity.</title>
        <authorList>
            <person name="Reynolds H.T."/>
            <person name="Vijayakumar V."/>
            <person name="Gluck-Thaler E."/>
            <person name="Korotkin H.B."/>
            <person name="Matheny P.B."/>
            <person name="Slot J.C."/>
        </authorList>
    </citation>
    <scope>NUCLEOTIDE SEQUENCE [LARGE SCALE GENOMIC DNA]</scope>
    <source>
        <strain evidence="4 5">2631</strain>
    </source>
</reference>
<dbReference type="InterPro" id="IPR016166">
    <property type="entry name" value="FAD-bd_PCMH"/>
</dbReference>
<keyword evidence="2" id="KW-0560">Oxidoreductase</keyword>
<gene>
    <name evidence="4" type="ORF">CVT25_004758</name>
</gene>
<dbReference type="InterPro" id="IPR006094">
    <property type="entry name" value="Oxid_FAD_bind_N"/>
</dbReference>
<dbReference type="InterPro" id="IPR050432">
    <property type="entry name" value="FAD-linked_Oxidoreductases_BP"/>
</dbReference>
<protein>
    <recommendedName>
        <fullName evidence="3">FAD-binding PCMH-type domain-containing protein</fullName>
    </recommendedName>
</protein>
<dbReference type="EMBL" id="NHYD01001797">
    <property type="protein sequence ID" value="PPQ89860.1"/>
    <property type="molecule type" value="Genomic_DNA"/>
</dbReference>
<organism evidence="4 5">
    <name type="scientific">Psilocybe cyanescens</name>
    <dbReference type="NCBI Taxonomy" id="93625"/>
    <lineage>
        <taxon>Eukaryota</taxon>
        <taxon>Fungi</taxon>
        <taxon>Dikarya</taxon>
        <taxon>Basidiomycota</taxon>
        <taxon>Agaricomycotina</taxon>
        <taxon>Agaricomycetes</taxon>
        <taxon>Agaricomycetidae</taxon>
        <taxon>Agaricales</taxon>
        <taxon>Agaricineae</taxon>
        <taxon>Strophariaceae</taxon>
        <taxon>Psilocybe</taxon>
    </lineage>
</organism>
<comment type="caution">
    <text evidence="4">The sequence shown here is derived from an EMBL/GenBank/DDBJ whole genome shotgun (WGS) entry which is preliminary data.</text>
</comment>
<dbReference type="InterPro" id="IPR016169">
    <property type="entry name" value="FAD-bd_PCMH_sub2"/>
</dbReference>
<dbReference type="GO" id="GO:0071949">
    <property type="term" value="F:FAD binding"/>
    <property type="evidence" value="ECO:0007669"/>
    <property type="project" value="InterPro"/>
</dbReference>
<feature type="domain" description="FAD-binding PCMH-type" evidence="3">
    <location>
        <begin position="148"/>
        <end position="330"/>
    </location>
</feature>
<evidence type="ECO:0000256" key="2">
    <source>
        <dbReference type="ARBA" id="ARBA00023002"/>
    </source>
</evidence>
<dbReference type="InParanoid" id="A0A409XGJ0"/>
<dbReference type="PANTHER" id="PTHR13878:SF91">
    <property type="entry name" value="FAD BINDING DOMAIN PROTEIN (AFU_ORTHOLOGUE AFUA_6G12070)-RELATED"/>
    <property type="match status" value="1"/>
</dbReference>
<dbReference type="Gene3D" id="3.30.465.10">
    <property type="match status" value="2"/>
</dbReference>
<dbReference type="GO" id="GO:0016491">
    <property type="term" value="F:oxidoreductase activity"/>
    <property type="evidence" value="ECO:0007669"/>
    <property type="project" value="UniProtKB-KW"/>
</dbReference>
<dbReference type="Proteomes" id="UP000283269">
    <property type="component" value="Unassembled WGS sequence"/>
</dbReference>
<dbReference type="InterPro" id="IPR036318">
    <property type="entry name" value="FAD-bd_PCMH-like_sf"/>
</dbReference>
<comment type="similarity">
    <text evidence="1">Belongs to the oxygen-dependent FAD-linked oxidoreductase family.</text>
</comment>
<dbReference type="Pfam" id="PF08031">
    <property type="entry name" value="BBE"/>
    <property type="match status" value="1"/>
</dbReference>
<dbReference type="AlphaFoldDB" id="A0A409XGJ0"/>
<evidence type="ECO:0000313" key="4">
    <source>
        <dbReference type="EMBL" id="PPQ89860.1"/>
    </source>
</evidence>
<dbReference type="OrthoDB" id="9983560at2759"/>
<dbReference type="InterPro" id="IPR012951">
    <property type="entry name" value="BBE"/>
</dbReference>